<sequence length="45" mass="4965">MEGYGGPAPRAPPVHMAKLTETQQITLYPWVHPDEERNATSCGAR</sequence>
<evidence type="ECO:0000313" key="1">
    <source>
        <dbReference type="EMBL" id="SHG95545.1"/>
    </source>
</evidence>
<dbReference type="AlphaFoldDB" id="A0A1M5P1G9"/>
<dbReference type="EMBL" id="LT670817">
    <property type="protein sequence ID" value="SHG95545.1"/>
    <property type="molecule type" value="Genomic_DNA"/>
</dbReference>
<protein>
    <submittedName>
        <fullName evidence="1">Uncharacterized protein</fullName>
    </submittedName>
</protein>
<reference evidence="1 2" key="1">
    <citation type="submission" date="2016-11" db="EMBL/GenBank/DDBJ databases">
        <authorList>
            <person name="Jaros S."/>
            <person name="Januszkiewicz K."/>
            <person name="Wedrychowicz H."/>
        </authorList>
    </citation>
    <scope>NUCLEOTIDE SEQUENCE [LARGE SCALE GENOMIC DNA]</scope>
    <source>
        <strain evidence="1 2">GAS138</strain>
    </source>
</reference>
<name>A0A1M5P1G9_9BRAD</name>
<dbReference type="Proteomes" id="UP000189796">
    <property type="component" value="Chromosome I"/>
</dbReference>
<gene>
    <name evidence="1" type="ORF">SAMN05443248_3185</name>
</gene>
<organism evidence="1 2">
    <name type="scientific">Bradyrhizobium erythrophlei</name>
    <dbReference type="NCBI Taxonomy" id="1437360"/>
    <lineage>
        <taxon>Bacteria</taxon>
        <taxon>Pseudomonadati</taxon>
        <taxon>Pseudomonadota</taxon>
        <taxon>Alphaproteobacteria</taxon>
        <taxon>Hyphomicrobiales</taxon>
        <taxon>Nitrobacteraceae</taxon>
        <taxon>Bradyrhizobium</taxon>
    </lineage>
</organism>
<evidence type="ECO:0000313" key="2">
    <source>
        <dbReference type="Proteomes" id="UP000189796"/>
    </source>
</evidence>
<accession>A0A1M5P1G9</accession>
<proteinExistence type="predicted"/>